<dbReference type="InterPro" id="IPR002657">
    <property type="entry name" value="BilAc:Na_symport/Acr3"/>
</dbReference>
<evidence type="ECO:0000256" key="8">
    <source>
        <dbReference type="SAM" id="Phobius"/>
    </source>
</evidence>
<keyword evidence="5 8" id="KW-0812">Transmembrane</keyword>
<dbReference type="InterPro" id="IPR038770">
    <property type="entry name" value="Na+/solute_symporter_sf"/>
</dbReference>
<keyword evidence="7 8" id="KW-0472">Membrane</keyword>
<feature type="transmembrane region" description="Helical" evidence="8">
    <location>
        <begin position="72"/>
        <end position="96"/>
    </location>
</feature>
<proteinExistence type="inferred from homology"/>
<organism evidence="9 10">
    <name type="scientific">Halapricum salinum</name>
    <dbReference type="NCBI Taxonomy" id="1457250"/>
    <lineage>
        <taxon>Archaea</taxon>
        <taxon>Methanobacteriati</taxon>
        <taxon>Methanobacteriota</taxon>
        <taxon>Stenosarchaea group</taxon>
        <taxon>Halobacteria</taxon>
        <taxon>Halobacteriales</taxon>
        <taxon>Haloarculaceae</taxon>
        <taxon>Halapricum</taxon>
    </lineage>
</organism>
<accession>A0A4D6HAE0</accession>
<dbReference type="PANTHER" id="PTHR43057">
    <property type="entry name" value="ARSENITE EFFLUX TRANSPORTER"/>
    <property type="match status" value="1"/>
</dbReference>
<dbReference type="RefSeq" id="WP_049995545.1">
    <property type="nucleotide sequence ID" value="NZ_CP031310.1"/>
</dbReference>
<evidence type="ECO:0000256" key="2">
    <source>
        <dbReference type="ARBA" id="ARBA00010110"/>
    </source>
</evidence>
<feature type="transmembrane region" description="Helical" evidence="8">
    <location>
        <begin position="242"/>
        <end position="260"/>
    </location>
</feature>
<feature type="transmembrane region" description="Helical" evidence="8">
    <location>
        <begin position="12"/>
        <end position="31"/>
    </location>
</feature>
<protein>
    <submittedName>
        <fullName evidence="9">Arsenic resistance protein</fullName>
    </submittedName>
</protein>
<dbReference type="Pfam" id="PF01758">
    <property type="entry name" value="SBF"/>
    <property type="match status" value="1"/>
</dbReference>
<dbReference type="GO" id="GO:0015104">
    <property type="term" value="F:antimonite transmembrane transporter activity"/>
    <property type="evidence" value="ECO:0007669"/>
    <property type="project" value="TreeGrafter"/>
</dbReference>
<feature type="transmembrane region" description="Helical" evidence="8">
    <location>
        <begin position="37"/>
        <end position="60"/>
    </location>
</feature>
<feature type="transmembrane region" description="Helical" evidence="8">
    <location>
        <begin position="131"/>
        <end position="153"/>
    </location>
</feature>
<name>A0A4D6HAE0_9EURY</name>
<feature type="transmembrane region" description="Helical" evidence="8">
    <location>
        <begin position="281"/>
        <end position="304"/>
    </location>
</feature>
<dbReference type="PANTHER" id="PTHR43057:SF1">
    <property type="entry name" value="ARSENICAL-RESISTANCE PROTEIN 3"/>
    <property type="match status" value="1"/>
</dbReference>
<reference evidence="9 10" key="1">
    <citation type="journal article" date="2019" name="Nat. Commun.">
        <title>A new type of DNA phosphorothioation-based antiviral system in archaea.</title>
        <authorList>
            <person name="Xiong L."/>
            <person name="Liu S."/>
            <person name="Chen S."/>
            <person name="Xiao Y."/>
            <person name="Zhu B."/>
            <person name="Gao Y."/>
            <person name="Zhang Y."/>
            <person name="Chen B."/>
            <person name="Luo J."/>
            <person name="Deng Z."/>
            <person name="Chen X."/>
            <person name="Wang L."/>
            <person name="Chen S."/>
        </authorList>
    </citation>
    <scope>NUCLEOTIDE SEQUENCE [LARGE SCALE GENOMIC DNA]</scope>
    <source>
        <strain evidence="9 10">CBA1105</strain>
    </source>
</reference>
<keyword evidence="10" id="KW-1185">Reference proteome</keyword>
<evidence type="ECO:0000313" key="9">
    <source>
        <dbReference type="EMBL" id="QCC50899.1"/>
    </source>
</evidence>
<dbReference type="GeneID" id="39847481"/>
<dbReference type="OrthoDB" id="326456at2157"/>
<feature type="transmembrane region" description="Helical" evidence="8">
    <location>
        <begin position="203"/>
        <end position="222"/>
    </location>
</feature>
<evidence type="ECO:0000256" key="5">
    <source>
        <dbReference type="ARBA" id="ARBA00022692"/>
    </source>
</evidence>
<dbReference type="Proteomes" id="UP000296706">
    <property type="component" value="Chromosome"/>
</dbReference>
<dbReference type="InterPro" id="IPR004706">
    <property type="entry name" value="Arsenical-R_Acr3"/>
</dbReference>
<evidence type="ECO:0000256" key="3">
    <source>
        <dbReference type="ARBA" id="ARBA00022448"/>
    </source>
</evidence>
<evidence type="ECO:0000313" key="10">
    <source>
        <dbReference type="Proteomes" id="UP000296706"/>
    </source>
</evidence>
<dbReference type="STRING" id="1457250.GCA_000755225_00202"/>
<evidence type="ECO:0000256" key="6">
    <source>
        <dbReference type="ARBA" id="ARBA00022989"/>
    </source>
</evidence>
<comment type="similarity">
    <text evidence="2">Belongs to the arsenical resistance-3 (ACR3) (TC 2.A.59) family.</text>
</comment>
<evidence type="ECO:0000256" key="1">
    <source>
        <dbReference type="ARBA" id="ARBA00004651"/>
    </source>
</evidence>
<evidence type="ECO:0000256" key="7">
    <source>
        <dbReference type="ARBA" id="ARBA00023136"/>
    </source>
</evidence>
<keyword evidence="3" id="KW-0813">Transport</keyword>
<feature type="transmembrane region" description="Helical" evidence="8">
    <location>
        <begin position="165"/>
        <end position="183"/>
    </location>
</feature>
<keyword evidence="4" id="KW-1003">Cell membrane</keyword>
<gene>
    <name evidence="9" type="ORF">DV733_06415</name>
</gene>
<feature type="transmembrane region" description="Helical" evidence="8">
    <location>
        <begin position="102"/>
        <end position="124"/>
    </location>
</feature>
<dbReference type="GO" id="GO:0015105">
    <property type="term" value="F:arsenite transmembrane transporter activity"/>
    <property type="evidence" value="ECO:0007669"/>
    <property type="project" value="TreeGrafter"/>
</dbReference>
<comment type="subcellular location">
    <subcellularLocation>
        <location evidence="1">Cell membrane</location>
        <topology evidence="1">Multi-pass membrane protein</topology>
    </subcellularLocation>
</comment>
<dbReference type="GO" id="GO:0015297">
    <property type="term" value="F:antiporter activity"/>
    <property type="evidence" value="ECO:0007669"/>
    <property type="project" value="InterPro"/>
</dbReference>
<dbReference type="AlphaFoldDB" id="A0A4D6HAE0"/>
<sequence>MIRGVLTGFKRNLLYVVIGSLVAGLVFGQFAGAETKAGLQLAVVPVLFLMVYPMMINIDLQEVLHARRHARIVGLSLLLNFGFAPLVAVGLSRVFFAGDVGYAIGLYFIALIPTSGMTAAWTGLAGGDLEAALVAMAVNLLAAIVLLPAYLSVLIPGNVGFDPTVLYRQLAQVVVVPMVAGTLTRRGLIRRYGGEGFKQLKPIFGGLSSLGVMLIVFIAMTMRSTAILADPLASAGTTVPLVAFYVLVLGGGAALGRLLLDTERGVTLVYATSMRNLSIALAIVVAADTLPTSAVLPIALAYVIQPPLGAFYMHYRRDVVDRGLSLRDAARQLG</sequence>
<dbReference type="KEGG" id="hsn:DV733_06415"/>
<dbReference type="GO" id="GO:0005886">
    <property type="term" value="C:plasma membrane"/>
    <property type="evidence" value="ECO:0007669"/>
    <property type="project" value="UniProtKB-SubCell"/>
</dbReference>
<evidence type="ECO:0000256" key="4">
    <source>
        <dbReference type="ARBA" id="ARBA00022475"/>
    </source>
</evidence>
<dbReference type="EMBL" id="CP031310">
    <property type="protein sequence ID" value="QCC50899.1"/>
    <property type="molecule type" value="Genomic_DNA"/>
</dbReference>
<dbReference type="Gene3D" id="1.20.1530.20">
    <property type="match status" value="1"/>
</dbReference>
<keyword evidence="6 8" id="KW-1133">Transmembrane helix</keyword>